<feature type="region of interest" description="Disordered" evidence="5">
    <location>
        <begin position="550"/>
        <end position="573"/>
    </location>
</feature>
<dbReference type="InterPro" id="IPR043138">
    <property type="entry name" value="GGT_lsub"/>
</dbReference>
<evidence type="ECO:0000256" key="5">
    <source>
        <dbReference type="SAM" id="MobiDB-lite"/>
    </source>
</evidence>
<dbReference type="EMBL" id="CP042239">
    <property type="protein sequence ID" value="QDX27848.1"/>
    <property type="molecule type" value="Genomic_DNA"/>
</dbReference>
<dbReference type="Proteomes" id="UP000318055">
    <property type="component" value="Chromosome"/>
</dbReference>
<keyword evidence="3" id="KW-0378">Hydrolase</keyword>
<dbReference type="InterPro" id="IPR043137">
    <property type="entry name" value="GGT_ssub_C"/>
</dbReference>
<dbReference type="PANTHER" id="PTHR43199">
    <property type="entry name" value="GLUTATHIONE HYDROLASE"/>
    <property type="match status" value="1"/>
</dbReference>
<evidence type="ECO:0000256" key="3">
    <source>
        <dbReference type="ARBA" id="ARBA00022801"/>
    </source>
</evidence>
<protein>
    <submittedName>
        <fullName evidence="7">Gamma-glutamyltransferase family protein</fullName>
    </submittedName>
</protein>
<dbReference type="PROSITE" id="PS51257">
    <property type="entry name" value="PROKAR_LIPOPROTEIN"/>
    <property type="match status" value="1"/>
</dbReference>
<evidence type="ECO:0000256" key="4">
    <source>
        <dbReference type="ARBA" id="ARBA00023145"/>
    </source>
</evidence>
<evidence type="ECO:0000313" key="7">
    <source>
        <dbReference type="EMBL" id="QDX27848.1"/>
    </source>
</evidence>
<evidence type="ECO:0000313" key="8">
    <source>
        <dbReference type="Proteomes" id="UP000318055"/>
    </source>
</evidence>
<accession>A0A518RK78</accession>
<dbReference type="GO" id="GO:0016787">
    <property type="term" value="F:hydrolase activity"/>
    <property type="evidence" value="ECO:0007669"/>
    <property type="project" value="UniProtKB-KW"/>
</dbReference>
<sequence>MKLTRSTLLLALTATALTACAPRGAVDTAAPAPVTTAPEQRQAFVAAAHPLAVEAGLDVLRNGGSAVDAAVAIQAMLSLVEPQSSGVGGGAFMVRYDAKTKGVTVYDGRETAPAGATPDMFIGPDGKPLGFRTAVLSGRATGVPGVVRMLALAQKKHGKLAWRDLFADAERTATNGFTVTARLGRFINSSGPQANTPDSLAYFRNADGSKTKAGDTLRNPAYAAFLRRLATQGPDAMYKGETARRIVARVREGDLASSMTEADLATYKPVVRDGLCNPYRAYILCAPPPPSSGVGLLQLMAMIERTDIGSRGPNDPVAWVKYAEASRLMYADRDAYVGDVATVPVKGMLDPAYVASRAALIGDRAGPAPQAGTPPGAVTARIDATNEVPGTSHFVVIDGEGNAVSMTTTVESFFGTGRMVDGFFLNNQMTDFSFVPKGPNVIAPGKRPRSSMVPTVILRQDRSLAGAIGSPGGNAILGYVSKALVGMIDWKLPVADAIALPNLIARGSSFNGEADKFSPELRAAMAERGVTVRGGTGEDSGLHGVMIRDGRFDGGADPRRDGVAKTITLPTRK</sequence>
<feature type="signal peptide" evidence="6">
    <location>
        <begin position="1"/>
        <end position="21"/>
    </location>
</feature>
<dbReference type="Gene3D" id="3.60.20.40">
    <property type="match status" value="1"/>
</dbReference>
<dbReference type="SUPFAM" id="SSF56235">
    <property type="entry name" value="N-terminal nucleophile aminohydrolases (Ntn hydrolases)"/>
    <property type="match status" value="1"/>
</dbReference>
<gene>
    <name evidence="7" type="ORF">FPZ54_18745</name>
</gene>
<name>A0A518RK78_9SPHN</name>
<proteinExistence type="inferred from homology"/>
<dbReference type="PANTHER" id="PTHR43199:SF1">
    <property type="entry name" value="GLUTATHIONE HYDROLASE PROENZYME"/>
    <property type="match status" value="1"/>
</dbReference>
<feature type="compositionally biased region" description="Basic and acidic residues" evidence="5">
    <location>
        <begin position="550"/>
        <end position="563"/>
    </location>
</feature>
<keyword evidence="2 7" id="KW-0808">Transferase</keyword>
<feature type="chain" id="PRO_5022022402" evidence="6">
    <location>
        <begin position="22"/>
        <end position="573"/>
    </location>
</feature>
<dbReference type="InterPro" id="IPR051792">
    <property type="entry name" value="GGT_bact"/>
</dbReference>
<comment type="similarity">
    <text evidence="1">Belongs to the gamma-glutamyltransferase family.</text>
</comment>
<evidence type="ECO:0000256" key="2">
    <source>
        <dbReference type="ARBA" id="ARBA00022679"/>
    </source>
</evidence>
<dbReference type="RefSeq" id="WP_145849321.1">
    <property type="nucleotide sequence ID" value="NZ_CP042239.1"/>
</dbReference>
<organism evidence="7 8">
    <name type="scientific">Sphingomonas suaedae</name>
    <dbReference type="NCBI Taxonomy" id="2599297"/>
    <lineage>
        <taxon>Bacteria</taxon>
        <taxon>Pseudomonadati</taxon>
        <taxon>Pseudomonadota</taxon>
        <taxon>Alphaproteobacteria</taxon>
        <taxon>Sphingomonadales</taxon>
        <taxon>Sphingomonadaceae</taxon>
        <taxon>Sphingomonas</taxon>
    </lineage>
</organism>
<dbReference type="Pfam" id="PF01019">
    <property type="entry name" value="G_glu_transpept"/>
    <property type="match status" value="1"/>
</dbReference>
<dbReference type="PRINTS" id="PR01210">
    <property type="entry name" value="GGTRANSPTASE"/>
</dbReference>
<dbReference type="KEGG" id="ssua:FPZ54_18745"/>
<evidence type="ECO:0000256" key="6">
    <source>
        <dbReference type="SAM" id="SignalP"/>
    </source>
</evidence>
<reference evidence="7 8" key="1">
    <citation type="submission" date="2019-07" db="EMBL/GenBank/DDBJ databases">
        <title>Sphingomonas alkalisoli sp. nov., isolated from rhizosphere soil of Suaedae salsa.</title>
        <authorList>
            <person name="Zhang H."/>
            <person name="Xu L."/>
            <person name="Zhang J.-X."/>
            <person name="Sun J.-Q."/>
        </authorList>
    </citation>
    <scope>NUCLEOTIDE SEQUENCE [LARGE SCALE GENOMIC DNA]</scope>
    <source>
        <strain evidence="7 8">XS-10</strain>
    </source>
</reference>
<dbReference type="InterPro" id="IPR029055">
    <property type="entry name" value="Ntn_hydrolases_N"/>
</dbReference>
<evidence type="ECO:0000256" key="1">
    <source>
        <dbReference type="ARBA" id="ARBA00009381"/>
    </source>
</evidence>
<dbReference type="AlphaFoldDB" id="A0A518RK78"/>
<keyword evidence="4" id="KW-0865">Zymogen</keyword>
<dbReference type="Gene3D" id="1.10.246.130">
    <property type="match status" value="1"/>
</dbReference>
<keyword evidence="8" id="KW-1185">Reference proteome</keyword>
<dbReference type="OrthoDB" id="9781342at2"/>
<dbReference type="GO" id="GO:0016740">
    <property type="term" value="F:transferase activity"/>
    <property type="evidence" value="ECO:0007669"/>
    <property type="project" value="UniProtKB-KW"/>
</dbReference>
<keyword evidence="6" id="KW-0732">Signal</keyword>